<name>A0A4V0Z4F3_9BURK</name>
<dbReference type="OrthoDB" id="9883852at2"/>
<evidence type="ECO:0000313" key="3">
    <source>
        <dbReference type="Proteomes" id="UP000290637"/>
    </source>
</evidence>
<evidence type="ECO:0000313" key="2">
    <source>
        <dbReference type="EMBL" id="QBE66743.1"/>
    </source>
</evidence>
<dbReference type="KEGG" id="plue:EWM63_30365"/>
<keyword evidence="1" id="KW-0732">Signal</keyword>
<dbReference type="Proteomes" id="UP000290637">
    <property type="component" value="Chromosome"/>
</dbReference>
<protein>
    <submittedName>
        <fullName evidence="2">Uncharacterized protein</fullName>
    </submittedName>
</protein>
<feature type="chain" id="PRO_5020251020" evidence="1">
    <location>
        <begin position="25"/>
        <end position="163"/>
    </location>
</feature>
<keyword evidence="3" id="KW-1185">Reference proteome</keyword>
<dbReference type="EMBL" id="CP035913">
    <property type="protein sequence ID" value="QBE66743.1"/>
    <property type="molecule type" value="Genomic_DNA"/>
</dbReference>
<proteinExistence type="predicted"/>
<sequence length="163" mass="18551">MKKIYNVWIAISMVLLMSSLSVYAFADFSHPSILLGRYVASSRNAQALYADLKIEPGLISWKTSSRSQRCRAKWSLLPEERAGVLLSKSPENLAQFRPGGMMYLIRLVELNCDRHLGEFLFVFNPQGDVAEVNGYGDSEELKSYFVLHKIIPERPVVNDKTRH</sequence>
<gene>
    <name evidence="2" type="ORF">EWM63_30365</name>
</gene>
<dbReference type="AlphaFoldDB" id="A0A4V0Z4F3"/>
<reference evidence="2 3" key="1">
    <citation type="submission" date="2019-02" db="EMBL/GenBank/DDBJ databases">
        <title>Draft Genome Sequences of Six Type Strains of the Genus Massilia.</title>
        <authorList>
            <person name="Miess H."/>
            <person name="Frediansyhah A."/>
            <person name="Gross H."/>
        </authorList>
    </citation>
    <scope>NUCLEOTIDE SEQUENCE [LARGE SCALE GENOMIC DNA]</scope>
    <source>
        <strain evidence="2 3">DSM 17473</strain>
    </source>
</reference>
<organism evidence="2 3">
    <name type="scientific">Pseudoduganella lutea</name>
    <dbReference type="NCBI Taxonomy" id="321985"/>
    <lineage>
        <taxon>Bacteria</taxon>
        <taxon>Pseudomonadati</taxon>
        <taxon>Pseudomonadota</taxon>
        <taxon>Betaproteobacteria</taxon>
        <taxon>Burkholderiales</taxon>
        <taxon>Oxalobacteraceae</taxon>
        <taxon>Telluria group</taxon>
        <taxon>Pseudoduganella</taxon>
    </lineage>
</organism>
<dbReference type="RefSeq" id="WP_130189850.1">
    <property type="nucleotide sequence ID" value="NZ_CP035913.1"/>
</dbReference>
<evidence type="ECO:0000256" key="1">
    <source>
        <dbReference type="SAM" id="SignalP"/>
    </source>
</evidence>
<feature type="signal peptide" evidence="1">
    <location>
        <begin position="1"/>
        <end position="24"/>
    </location>
</feature>
<accession>A0A4V0Z4F3</accession>